<dbReference type="EMBL" id="JH993107">
    <property type="protein sequence ID" value="EKX34557.1"/>
    <property type="molecule type" value="Genomic_DNA"/>
</dbReference>
<dbReference type="Pfam" id="PF01293">
    <property type="entry name" value="PEPCK_ATP"/>
    <property type="match status" value="1"/>
</dbReference>
<keyword evidence="8" id="KW-0456">Lyase</keyword>
<dbReference type="NCBIfam" id="NF006820">
    <property type="entry name" value="PRK09344.1-2"/>
    <property type="match status" value="1"/>
</dbReference>
<keyword evidence="10" id="KW-0670">Pyruvate</keyword>
<proteinExistence type="inferred from homology"/>
<evidence type="ECO:0000256" key="2">
    <source>
        <dbReference type="ARBA" id="ARBA00006052"/>
    </source>
</evidence>
<organism evidence="10">
    <name type="scientific">Guillardia theta (strain CCMP2712)</name>
    <name type="common">Cryptophyte</name>
    <dbReference type="NCBI Taxonomy" id="905079"/>
    <lineage>
        <taxon>Eukaryota</taxon>
        <taxon>Cryptophyceae</taxon>
        <taxon>Pyrenomonadales</taxon>
        <taxon>Geminigeraceae</taxon>
        <taxon>Guillardia</taxon>
    </lineage>
</organism>
<evidence type="ECO:0000256" key="8">
    <source>
        <dbReference type="ARBA" id="ARBA00023239"/>
    </source>
</evidence>
<keyword evidence="10" id="KW-0808">Transferase</keyword>
<dbReference type="GO" id="GO:0005524">
    <property type="term" value="F:ATP binding"/>
    <property type="evidence" value="ECO:0007669"/>
    <property type="project" value="UniProtKB-KW"/>
</dbReference>
<evidence type="ECO:0000256" key="9">
    <source>
        <dbReference type="ARBA" id="ARBA00047371"/>
    </source>
</evidence>
<dbReference type="EnsemblProtists" id="EKX34557">
    <property type="protein sequence ID" value="EKX34557"/>
    <property type="gene ID" value="GUITHDRAFT_155712"/>
</dbReference>
<dbReference type="PaxDb" id="55529-EKX34557"/>
<dbReference type="AlphaFoldDB" id="L1IEN4"/>
<dbReference type="NCBIfam" id="NF006821">
    <property type="entry name" value="PRK09344.1-3"/>
    <property type="match status" value="1"/>
</dbReference>
<dbReference type="HAMAP" id="MF_00453">
    <property type="entry name" value="PEPCK_ATP"/>
    <property type="match status" value="1"/>
</dbReference>
<dbReference type="InterPro" id="IPR015994">
    <property type="entry name" value="PEPCK_ATP_CS"/>
</dbReference>
<dbReference type="KEGG" id="gtt:GUITHDRAFT_155712"/>
<evidence type="ECO:0000256" key="7">
    <source>
        <dbReference type="ARBA" id="ARBA00022840"/>
    </source>
</evidence>
<gene>
    <name evidence="10" type="ORF">GUITHDRAFT_155712</name>
</gene>
<name>L1IEN4_GUITC</name>
<dbReference type="OMA" id="MRYAGEM"/>
<comment type="catalytic activity">
    <reaction evidence="9">
        <text>oxaloacetate + ATP = phosphoenolpyruvate + ADP + CO2</text>
        <dbReference type="Rhea" id="RHEA:18617"/>
        <dbReference type="ChEBI" id="CHEBI:16452"/>
        <dbReference type="ChEBI" id="CHEBI:16526"/>
        <dbReference type="ChEBI" id="CHEBI:30616"/>
        <dbReference type="ChEBI" id="CHEBI:58702"/>
        <dbReference type="ChEBI" id="CHEBI:456216"/>
        <dbReference type="EC" id="4.1.1.49"/>
    </reaction>
</comment>
<dbReference type="GO" id="GO:0005829">
    <property type="term" value="C:cytosol"/>
    <property type="evidence" value="ECO:0007669"/>
    <property type="project" value="TreeGrafter"/>
</dbReference>
<reference evidence="12" key="2">
    <citation type="submission" date="2012-11" db="EMBL/GenBank/DDBJ databases">
        <authorList>
            <person name="Kuo A."/>
            <person name="Curtis B.A."/>
            <person name="Tanifuji G."/>
            <person name="Burki F."/>
            <person name="Gruber A."/>
            <person name="Irimia M."/>
            <person name="Maruyama S."/>
            <person name="Arias M.C."/>
            <person name="Ball S.G."/>
            <person name="Gile G.H."/>
            <person name="Hirakawa Y."/>
            <person name="Hopkins J.F."/>
            <person name="Rensing S.A."/>
            <person name="Schmutz J."/>
            <person name="Symeonidi A."/>
            <person name="Elias M."/>
            <person name="Eveleigh R.J."/>
            <person name="Herman E.K."/>
            <person name="Klute M.J."/>
            <person name="Nakayama T."/>
            <person name="Obornik M."/>
            <person name="Reyes-Prieto A."/>
            <person name="Armbrust E.V."/>
            <person name="Aves S.J."/>
            <person name="Beiko R.G."/>
            <person name="Coutinho P."/>
            <person name="Dacks J.B."/>
            <person name="Durnford D.G."/>
            <person name="Fast N.M."/>
            <person name="Green B.R."/>
            <person name="Grisdale C."/>
            <person name="Hempe F."/>
            <person name="Henrissat B."/>
            <person name="Hoppner M.P."/>
            <person name="Ishida K.-I."/>
            <person name="Kim E."/>
            <person name="Koreny L."/>
            <person name="Kroth P.G."/>
            <person name="Liu Y."/>
            <person name="Malik S.-B."/>
            <person name="Maier U.G."/>
            <person name="McRose D."/>
            <person name="Mock T."/>
            <person name="Neilson J.A."/>
            <person name="Onodera N.T."/>
            <person name="Poole A.M."/>
            <person name="Pritham E.J."/>
            <person name="Richards T.A."/>
            <person name="Rocap G."/>
            <person name="Roy S.W."/>
            <person name="Sarai C."/>
            <person name="Schaack S."/>
            <person name="Shirato S."/>
            <person name="Slamovits C.H."/>
            <person name="Spencer D.F."/>
            <person name="Suzuki S."/>
            <person name="Worden A.Z."/>
            <person name="Zauner S."/>
            <person name="Barry K."/>
            <person name="Bell C."/>
            <person name="Bharti A.K."/>
            <person name="Crow J.A."/>
            <person name="Grimwood J."/>
            <person name="Kramer R."/>
            <person name="Lindquist E."/>
            <person name="Lucas S."/>
            <person name="Salamov A."/>
            <person name="McFadden G.I."/>
            <person name="Lane C.E."/>
            <person name="Keeling P.J."/>
            <person name="Gray M.W."/>
            <person name="Grigoriev I.V."/>
            <person name="Archibald J.M."/>
        </authorList>
    </citation>
    <scope>NUCLEOTIDE SEQUENCE</scope>
    <source>
        <strain evidence="12">CCMP2712</strain>
    </source>
</reference>
<protein>
    <recommendedName>
        <fullName evidence="3">phosphoenolpyruvate carboxykinase (ATP)</fullName>
        <ecNumber evidence="3">4.1.1.49</ecNumber>
    </recommendedName>
</protein>
<dbReference type="GeneID" id="17291280"/>
<dbReference type="GO" id="GO:0004612">
    <property type="term" value="F:phosphoenolpyruvate carboxykinase (ATP) activity"/>
    <property type="evidence" value="ECO:0007669"/>
    <property type="project" value="UniProtKB-EC"/>
</dbReference>
<dbReference type="UniPathway" id="UPA00138"/>
<dbReference type="GO" id="GO:0006094">
    <property type="term" value="P:gluconeogenesis"/>
    <property type="evidence" value="ECO:0007669"/>
    <property type="project" value="UniProtKB-UniPathway"/>
</dbReference>
<dbReference type="PIRSF" id="PIRSF006294">
    <property type="entry name" value="PEP_crbxkin"/>
    <property type="match status" value="1"/>
</dbReference>
<dbReference type="SUPFAM" id="SSF68923">
    <property type="entry name" value="PEP carboxykinase N-terminal domain"/>
    <property type="match status" value="1"/>
</dbReference>
<dbReference type="RefSeq" id="XP_005821537.1">
    <property type="nucleotide sequence ID" value="XM_005821480.1"/>
</dbReference>
<evidence type="ECO:0000256" key="1">
    <source>
        <dbReference type="ARBA" id="ARBA00004742"/>
    </source>
</evidence>
<dbReference type="eggNOG" id="ENOG502QQI5">
    <property type="taxonomic scope" value="Eukaryota"/>
</dbReference>
<dbReference type="OrthoDB" id="184182at2759"/>
<comment type="similarity">
    <text evidence="2">Belongs to the phosphoenolpyruvate carboxykinase (ATP) family.</text>
</comment>
<accession>L1IEN4</accession>
<comment type="pathway">
    <text evidence="1">Carbohydrate biosynthesis; gluconeogenesis.</text>
</comment>
<dbReference type="SUPFAM" id="SSF53795">
    <property type="entry name" value="PEP carboxykinase-like"/>
    <property type="match status" value="1"/>
</dbReference>
<dbReference type="PANTHER" id="PTHR30031">
    <property type="entry name" value="PHOSPHOENOLPYRUVATE CARBOXYKINASE ATP"/>
    <property type="match status" value="1"/>
</dbReference>
<dbReference type="PROSITE" id="PS00532">
    <property type="entry name" value="PEPCK_ATP"/>
    <property type="match status" value="1"/>
</dbReference>
<dbReference type="GO" id="GO:0016301">
    <property type="term" value="F:kinase activity"/>
    <property type="evidence" value="ECO:0007669"/>
    <property type="project" value="UniProtKB-KW"/>
</dbReference>
<evidence type="ECO:0000256" key="4">
    <source>
        <dbReference type="ARBA" id="ARBA00022432"/>
    </source>
</evidence>
<reference evidence="10 12" key="1">
    <citation type="journal article" date="2012" name="Nature">
        <title>Algal genomes reveal evolutionary mosaicism and the fate of nucleomorphs.</title>
        <authorList>
            <consortium name="DOE Joint Genome Institute"/>
            <person name="Curtis B.A."/>
            <person name="Tanifuji G."/>
            <person name="Burki F."/>
            <person name="Gruber A."/>
            <person name="Irimia M."/>
            <person name="Maruyama S."/>
            <person name="Arias M.C."/>
            <person name="Ball S.G."/>
            <person name="Gile G.H."/>
            <person name="Hirakawa Y."/>
            <person name="Hopkins J.F."/>
            <person name="Kuo A."/>
            <person name="Rensing S.A."/>
            <person name="Schmutz J."/>
            <person name="Symeonidi A."/>
            <person name="Elias M."/>
            <person name="Eveleigh R.J."/>
            <person name="Herman E.K."/>
            <person name="Klute M.J."/>
            <person name="Nakayama T."/>
            <person name="Obornik M."/>
            <person name="Reyes-Prieto A."/>
            <person name="Armbrust E.V."/>
            <person name="Aves S.J."/>
            <person name="Beiko R.G."/>
            <person name="Coutinho P."/>
            <person name="Dacks J.B."/>
            <person name="Durnford D.G."/>
            <person name="Fast N.M."/>
            <person name="Green B.R."/>
            <person name="Grisdale C.J."/>
            <person name="Hempel F."/>
            <person name="Henrissat B."/>
            <person name="Hoppner M.P."/>
            <person name="Ishida K."/>
            <person name="Kim E."/>
            <person name="Koreny L."/>
            <person name="Kroth P.G."/>
            <person name="Liu Y."/>
            <person name="Malik S.B."/>
            <person name="Maier U.G."/>
            <person name="McRose D."/>
            <person name="Mock T."/>
            <person name="Neilson J.A."/>
            <person name="Onodera N.T."/>
            <person name="Poole A.M."/>
            <person name="Pritham E.J."/>
            <person name="Richards T.A."/>
            <person name="Rocap G."/>
            <person name="Roy S.W."/>
            <person name="Sarai C."/>
            <person name="Schaack S."/>
            <person name="Shirato S."/>
            <person name="Slamovits C.H."/>
            <person name="Spencer D.F."/>
            <person name="Suzuki S."/>
            <person name="Worden A.Z."/>
            <person name="Zauner S."/>
            <person name="Barry K."/>
            <person name="Bell C."/>
            <person name="Bharti A.K."/>
            <person name="Crow J.A."/>
            <person name="Grimwood J."/>
            <person name="Kramer R."/>
            <person name="Lindquist E."/>
            <person name="Lucas S."/>
            <person name="Salamov A."/>
            <person name="McFadden G.I."/>
            <person name="Lane C.E."/>
            <person name="Keeling P.J."/>
            <person name="Gray M.W."/>
            <person name="Grigoriev I.V."/>
            <person name="Archibald J.M."/>
        </authorList>
    </citation>
    <scope>NUCLEOTIDE SEQUENCE</scope>
    <source>
        <strain evidence="10 12">CCMP2712</strain>
    </source>
</reference>
<dbReference type="PANTHER" id="PTHR30031:SF0">
    <property type="entry name" value="PHOSPHOENOLPYRUVATE CARBOXYKINASE (ATP)"/>
    <property type="match status" value="1"/>
</dbReference>
<evidence type="ECO:0000313" key="10">
    <source>
        <dbReference type="EMBL" id="EKX34557.1"/>
    </source>
</evidence>
<keyword evidence="4" id="KW-0312">Gluconeogenesis</keyword>
<keyword evidence="12" id="KW-1185">Reference proteome</keyword>
<evidence type="ECO:0000256" key="3">
    <source>
        <dbReference type="ARBA" id="ARBA00012363"/>
    </source>
</evidence>
<evidence type="ECO:0000313" key="12">
    <source>
        <dbReference type="Proteomes" id="UP000011087"/>
    </source>
</evidence>
<sequence>MASSTSNDFTINTKNMFNVRQESCDNVVEQTLKLATYTTSKLVEPAVPFNFLDHPGCHRNMSFEDVRAKILARGEGSLVQESEALLVDTGKFTGRCPKDRYIVNAGEAASKVGWGDINRGITEEVFDKVMEGSAKRLCGLEEVFVFDGFVGASRSSRKAVRVVTELAWHHHFCTNMFIRPTEEELASFKPDITILNSRYLFEGWKEAGLRSETCVALDLNRGLSVITGTEYSGEMKKGAFSMMNYYLPLQNIMSMHCSATVGKGGDTAIFFGLSGTGKTTLSADTTRFLIGDDEHGWDEEGIFNLEGGCYAKMIDLDPSKEPLIHAAIKENAILENIVLDQHGRPDYKDISKTENTRGSYPMWHIPNYQPSGTAPPPRNVIFLTCDAFGVLPPVSRLSTEQALYHLVCGYTSKVAGTEMGITEPTPTFSICFGGAFMPLPARVYAQLFRSKIEQHGCQVFLVNTGWSGGSYGTGRRMDINTTRAIVAAILDGSIEEATFSSPDPCFQLSVPLALPGVDAHVLNPRNTWASQEEYEATSRKLMGMYQANWQQFASDPFMAQLSRFGPGGDRST</sequence>
<evidence type="ECO:0000256" key="5">
    <source>
        <dbReference type="ARBA" id="ARBA00022741"/>
    </source>
</evidence>
<dbReference type="Proteomes" id="UP000011087">
    <property type="component" value="Unassembled WGS sequence"/>
</dbReference>
<dbReference type="HOGENOM" id="CLU_018247_0_1_1"/>
<dbReference type="Gene3D" id="3.90.228.20">
    <property type="match status" value="1"/>
</dbReference>
<dbReference type="Gene3D" id="2.170.8.10">
    <property type="entry name" value="Phosphoenolpyruvate Carboxykinase, domain 2"/>
    <property type="match status" value="1"/>
</dbReference>
<dbReference type="InterPro" id="IPR013035">
    <property type="entry name" value="PEP_carboxykinase_C"/>
</dbReference>
<evidence type="ECO:0000313" key="11">
    <source>
        <dbReference type="EnsemblProtists" id="EKX34557"/>
    </source>
</evidence>
<keyword evidence="7" id="KW-0067">ATP-binding</keyword>
<dbReference type="Gene3D" id="3.40.449.10">
    <property type="entry name" value="Phosphoenolpyruvate Carboxykinase, domain 1"/>
    <property type="match status" value="1"/>
</dbReference>
<dbReference type="EC" id="4.1.1.49" evidence="3"/>
<evidence type="ECO:0000256" key="6">
    <source>
        <dbReference type="ARBA" id="ARBA00022793"/>
    </source>
</evidence>
<dbReference type="InterPro" id="IPR001272">
    <property type="entry name" value="PEP_carboxykinase_ATP"/>
</dbReference>
<keyword evidence="10" id="KW-0418">Kinase</keyword>
<keyword evidence="5" id="KW-0547">Nucleotide-binding</keyword>
<dbReference type="NCBIfam" id="TIGR00224">
    <property type="entry name" value="pckA"/>
    <property type="match status" value="1"/>
</dbReference>
<keyword evidence="6" id="KW-0210">Decarboxylase</keyword>
<dbReference type="InterPro" id="IPR008210">
    <property type="entry name" value="PEP_carboxykinase_N"/>
</dbReference>
<dbReference type="STRING" id="905079.L1IEN4"/>
<reference evidence="11" key="3">
    <citation type="submission" date="2016-03" db="UniProtKB">
        <authorList>
            <consortium name="EnsemblProtists"/>
        </authorList>
    </citation>
    <scope>IDENTIFICATION</scope>
</reference>